<evidence type="ECO:0000313" key="3">
    <source>
        <dbReference type="Proteomes" id="UP000230423"/>
    </source>
</evidence>
<evidence type="ECO:0000256" key="1">
    <source>
        <dbReference type="SAM" id="MobiDB-lite"/>
    </source>
</evidence>
<reference evidence="2 3" key="1">
    <citation type="submission" date="2015-09" db="EMBL/GenBank/DDBJ databases">
        <title>Draft genome of the parasitic nematode Teladorsagia circumcincta isolate WARC Sus (inbred).</title>
        <authorList>
            <person name="Mitreva M."/>
        </authorList>
    </citation>
    <scope>NUCLEOTIDE SEQUENCE [LARGE SCALE GENOMIC DNA]</scope>
    <source>
        <strain evidence="2 3">S</strain>
    </source>
</reference>
<dbReference type="AlphaFoldDB" id="A0A2G9UJJ8"/>
<sequence length="73" mass="8452">MRLLVTGPGQKKQLEEPRQSRRKLARIPPKKLRSCDCICPMAKIPENKEIAFTAKPKQVRFDDMNMPTMGRNK</sequence>
<gene>
    <name evidence="2" type="ORF">TELCIR_07729</name>
</gene>
<keyword evidence="3" id="KW-1185">Reference proteome</keyword>
<dbReference type="OrthoDB" id="5876200at2759"/>
<protein>
    <submittedName>
        <fullName evidence="2">Uncharacterized protein</fullName>
    </submittedName>
</protein>
<proteinExistence type="predicted"/>
<evidence type="ECO:0000313" key="2">
    <source>
        <dbReference type="EMBL" id="PIO70424.1"/>
    </source>
</evidence>
<accession>A0A2G9UJJ8</accession>
<dbReference type="Proteomes" id="UP000230423">
    <property type="component" value="Unassembled WGS sequence"/>
</dbReference>
<feature type="region of interest" description="Disordered" evidence="1">
    <location>
        <begin position="1"/>
        <end position="27"/>
    </location>
</feature>
<organism evidence="2 3">
    <name type="scientific">Teladorsagia circumcincta</name>
    <name type="common">Brown stomach worm</name>
    <name type="synonym">Ostertagia circumcincta</name>
    <dbReference type="NCBI Taxonomy" id="45464"/>
    <lineage>
        <taxon>Eukaryota</taxon>
        <taxon>Metazoa</taxon>
        <taxon>Ecdysozoa</taxon>
        <taxon>Nematoda</taxon>
        <taxon>Chromadorea</taxon>
        <taxon>Rhabditida</taxon>
        <taxon>Rhabditina</taxon>
        <taxon>Rhabditomorpha</taxon>
        <taxon>Strongyloidea</taxon>
        <taxon>Trichostrongylidae</taxon>
        <taxon>Teladorsagia</taxon>
    </lineage>
</organism>
<name>A0A2G9UJJ8_TELCI</name>
<dbReference type="EMBL" id="KZ346271">
    <property type="protein sequence ID" value="PIO70424.1"/>
    <property type="molecule type" value="Genomic_DNA"/>
</dbReference>